<dbReference type="PANTHER" id="PTHR30383">
    <property type="entry name" value="THIOESTERASE 1/PROTEASE 1/LYSOPHOSPHOLIPASE L1"/>
    <property type="match status" value="1"/>
</dbReference>
<comment type="caution">
    <text evidence="3">The sequence shown here is derived from an EMBL/GenBank/DDBJ whole genome shotgun (WGS) entry which is preliminary data.</text>
</comment>
<dbReference type="AlphaFoldDB" id="A0A316FRA6"/>
<protein>
    <submittedName>
        <fullName evidence="3">Lysophospholipase L1-like esterase</fullName>
    </submittedName>
</protein>
<dbReference type="InterPro" id="IPR051532">
    <property type="entry name" value="Ester_Hydrolysis_Enzymes"/>
</dbReference>
<dbReference type="Proteomes" id="UP000245697">
    <property type="component" value="Unassembled WGS sequence"/>
</dbReference>
<feature type="domain" description="SGNH hydrolase-type esterase" evidence="2">
    <location>
        <begin position="40"/>
        <end position="212"/>
    </location>
</feature>
<dbReference type="SUPFAM" id="SSF52266">
    <property type="entry name" value="SGNH hydrolase"/>
    <property type="match status" value="1"/>
</dbReference>
<proteinExistence type="predicted"/>
<evidence type="ECO:0000256" key="1">
    <source>
        <dbReference type="SAM" id="SignalP"/>
    </source>
</evidence>
<dbReference type="CDD" id="cd01833">
    <property type="entry name" value="XynB_like"/>
    <property type="match status" value="1"/>
</dbReference>
<dbReference type="EMBL" id="QGGR01000003">
    <property type="protein sequence ID" value="PWK50200.1"/>
    <property type="molecule type" value="Genomic_DNA"/>
</dbReference>
<dbReference type="Gene3D" id="3.40.50.1110">
    <property type="entry name" value="SGNH hydrolase"/>
    <property type="match status" value="1"/>
</dbReference>
<reference evidence="3 4" key="1">
    <citation type="submission" date="2018-05" db="EMBL/GenBank/DDBJ databases">
        <title>Genomic Encyclopedia of Archaeal and Bacterial Type Strains, Phase II (KMG-II): from individual species to whole genera.</title>
        <authorList>
            <person name="Goeker M."/>
        </authorList>
    </citation>
    <scope>NUCLEOTIDE SEQUENCE [LARGE SCALE GENOMIC DNA]</scope>
    <source>
        <strain evidence="3 4">DSM 45184</strain>
    </source>
</reference>
<dbReference type="OrthoDB" id="468550at2"/>
<keyword evidence="4" id="KW-1185">Reference proteome</keyword>
<name>A0A316FRA6_9ACTN</name>
<sequence length="323" mass="35656">MTRSRFGTFAASLAGLLFCTGLATPVAAAPGDAPLRIMPLGDSITVGVGSPGRNGWRADLQRRLRAAGVSADFVGSESQGTSGDLDHEGHGGWTIERIAGIVDQRLAAYEPDVVLLHAGTNNITRSDDPAAAAGKLSALIDRIQARVPQAEIYVAKIVGTAVASEVPANRAYNALIPAIVQEKGPRVHLVDQSTVAGLDIYDAHHPNEFGYRKMAWGWYEAMRGTLHPEWPGTGNPYKARQAYLCHAKSRTERDCRTWHLRRVIVSREEGRTVTAERWQTARPVTERVRVWVPGHYVQRRKVRTWVPGRYVVQNRRTTRWSNV</sequence>
<keyword evidence="1" id="KW-0732">Signal</keyword>
<organism evidence="3 4">
    <name type="scientific">Actinoplanes xinjiangensis</name>
    <dbReference type="NCBI Taxonomy" id="512350"/>
    <lineage>
        <taxon>Bacteria</taxon>
        <taxon>Bacillati</taxon>
        <taxon>Actinomycetota</taxon>
        <taxon>Actinomycetes</taxon>
        <taxon>Micromonosporales</taxon>
        <taxon>Micromonosporaceae</taxon>
        <taxon>Actinoplanes</taxon>
    </lineage>
</organism>
<dbReference type="InterPro" id="IPR036514">
    <property type="entry name" value="SGNH_hydro_sf"/>
</dbReference>
<evidence type="ECO:0000313" key="3">
    <source>
        <dbReference type="EMBL" id="PWK50200.1"/>
    </source>
</evidence>
<dbReference type="GO" id="GO:0004622">
    <property type="term" value="F:phosphatidylcholine lysophospholipase activity"/>
    <property type="evidence" value="ECO:0007669"/>
    <property type="project" value="TreeGrafter"/>
</dbReference>
<evidence type="ECO:0000313" key="4">
    <source>
        <dbReference type="Proteomes" id="UP000245697"/>
    </source>
</evidence>
<dbReference type="PANTHER" id="PTHR30383:SF5">
    <property type="entry name" value="SGNH HYDROLASE-TYPE ESTERASE DOMAIN-CONTAINING PROTEIN"/>
    <property type="match status" value="1"/>
</dbReference>
<evidence type="ECO:0000259" key="2">
    <source>
        <dbReference type="Pfam" id="PF13472"/>
    </source>
</evidence>
<dbReference type="InterPro" id="IPR013830">
    <property type="entry name" value="SGNH_hydro"/>
</dbReference>
<dbReference type="Pfam" id="PF13472">
    <property type="entry name" value="Lipase_GDSL_2"/>
    <property type="match status" value="1"/>
</dbReference>
<dbReference type="RefSeq" id="WP_109590575.1">
    <property type="nucleotide sequence ID" value="NZ_BONA01000002.1"/>
</dbReference>
<accession>A0A316FRA6</accession>
<feature type="chain" id="PRO_5016367076" evidence="1">
    <location>
        <begin position="29"/>
        <end position="323"/>
    </location>
</feature>
<feature type="signal peptide" evidence="1">
    <location>
        <begin position="1"/>
        <end position="28"/>
    </location>
</feature>
<gene>
    <name evidence="3" type="ORF">BC793_10381</name>
</gene>